<feature type="region of interest" description="Disordered" evidence="1">
    <location>
        <begin position="135"/>
        <end position="160"/>
    </location>
</feature>
<proteinExistence type="predicted"/>
<dbReference type="AlphaFoldDB" id="A0A074JCE4"/>
<dbReference type="Gene3D" id="3.40.50.1010">
    <property type="entry name" value="5'-nuclease"/>
    <property type="match status" value="1"/>
</dbReference>
<evidence type="ECO:0000313" key="4">
    <source>
        <dbReference type="Proteomes" id="UP000027432"/>
    </source>
</evidence>
<sequence length="238" mass="25596">MIKRTALFIDAENISPSFATKILSRARSGGELFLRRAYGDVAKIKGWGELPAIRLIHSGCGKNAGDLLLSLDALEIALTGAADCFVIASSDGDFTHLATRLRDKGKEVIGIGEGKTPPTFREACSIFHSLEAPATKPPVKAATKPAARPSKPTEPEPAKALSLDHKIRSTIAQHSKAGRGMLITHLSAAMKNAHSVKISELPEKRWRPYLAARPALYDLDPKGPEALVRFRPEGFASA</sequence>
<dbReference type="PANTHER" id="PTHR35811:SF1">
    <property type="entry name" value="HTH OST-TYPE DOMAIN-CONTAINING PROTEIN"/>
    <property type="match status" value="1"/>
</dbReference>
<gene>
    <name evidence="3" type="ORF">TP2_04510</name>
</gene>
<dbReference type="PANTHER" id="PTHR35811">
    <property type="entry name" value="SLR1870 PROTEIN"/>
    <property type="match status" value="1"/>
</dbReference>
<dbReference type="EMBL" id="AUND01000012">
    <property type="protein sequence ID" value="KEO54189.1"/>
    <property type="molecule type" value="Genomic_DNA"/>
</dbReference>
<dbReference type="InterPro" id="IPR021139">
    <property type="entry name" value="NYN"/>
</dbReference>
<evidence type="ECO:0000313" key="3">
    <source>
        <dbReference type="EMBL" id="KEO54189.1"/>
    </source>
</evidence>
<feature type="compositionally biased region" description="Low complexity" evidence="1">
    <location>
        <begin position="135"/>
        <end position="147"/>
    </location>
</feature>
<evidence type="ECO:0000256" key="1">
    <source>
        <dbReference type="SAM" id="MobiDB-lite"/>
    </source>
</evidence>
<feature type="domain" description="NYN" evidence="2">
    <location>
        <begin position="4"/>
        <end position="131"/>
    </location>
</feature>
<dbReference type="Pfam" id="PF01936">
    <property type="entry name" value="NYN"/>
    <property type="match status" value="1"/>
</dbReference>
<feature type="compositionally biased region" description="Basic and acidic residues" evidence="1">
    <location>
        <begin position="151"/>
        <end position="160"/>
    </location>
</feature>
<accession>A0A074JCE4</accession>
<reference evidence="3 4" key="1">
    <citation type="submission" date="2013-07" db="EMBL/GenBank/DDBJ databases">
        <title>Thioclava pacifica DSM 10166 Genome Sequencing.</title>
        <authorList>
            <person name="Lai Q."/>
            <person name="Shao Z."/>
        </authorList>
    </citation>
    <scope>NUCLEOTIDE SEQUENCE [LARGE SCALE GENOMIC DNA]</scope>
    <source>
        <strain evidence="3 4">DSM 10166</strain>
    </source>
</reference>
<dbReference type="GO" id="GO:0004540">
    <property type="term" value="F:RNA nuclease activity"/>
    <property type="evidence" value="ECO:0007669"/>
    <property type="project" value="InterPro"/>
</dbReference>
<dbReference type="RefSeq" id="WP_038075199.1">
    <property type="nucleotide sequence ID" value="NZ_AUND01000012.1"/>
</dbReference>
<protein>
    <recommendedName>
        <fullName evidence="2">NYN domain-containing protein</fullName>
    </recommendedName>
</protein>
<evidence type="ECO:0000259" key="2">
    <source>
        <dbReference type="Pfam" id="PF01936"/>
    </source>
</evidence>
<dbReference type="STRING" id="1353537.TP2_04510"/>
<name>A0A074JCE4_9RHOB</name>
<dbReference type="CDD" id="cd11297">
    <property type="entry name" value="PIN_LabA-like_N_1"/>
    <property type="match status" value="1"/>
</dbReference>
<dbReference type="OrthoDB" id="9783963at2"/>
<keyword evidence="4" id="KW-1185">Reference proteome</keyword>
<dbReference type="Proteomes" id="UP000027432">
    <property type="component" value="Unassembled WGS sequence"/>
</dbReference>
<comment type="caution">
    <text evidence="3">The sequence shown here is derived from an EMBL/GenBank/DDBJ whole genome shotgun (WGS) entry which is preliminary data.</text>
</comment>
<organism evidence="3 4">
    <name type="scientific">Thioclava pacifica DSM 10166</name>
    <dbReference type="NCBI Taxonomy" id="1353537"/>
    <lineage>
        <taxon>Bacteria</taxon>
        <taxon>Pseudomonadati</taxon>
        <taxon>Pseudomonadota</taxon>
        <taxon>Alphaproteobacteria</taxon>
        <taxon>Rhodobacterales</taxon>
        <taxon>Paracoccaceae</taxon>
        <taxon>Thioclava</taxon>
    </lineage>
</organism>
<dbReference type="eggNOG" id="COG1432">
    <property type="taxonomic scope" value="Bacteria"/>
</dbReference>